<evidence type="ECO:0000256" key="1">
    <source>
        <dbReference type="ARBA" id="ARBA00001947"/>
    </source>
</evidence>
<dbReference type="GO" id="GO:0046872">
    <property type="term" value="F:metal ion binding"/>
    <property type="evidence" value="ECO:0007669"/>
    <property type="project" value="UniProtKB-KW"/>
</dbReference>
<name>A0A419TAZ0_9FIRM</name>
<comment type="caution">
    <text evidence="6">The sequence shown here is derived from an EMBL/GenBank/DDBJ whole genome shotgun (WGS) entry which is preliminary data.</text>
</comment>
<reference evidence="6 7" key="1">
    <citation type="submission" date="2016-08" db="EMBL/GenBank/DDBJ databases">
        <title>Novel Firmicutes and Novel Genomes.</title>
        <authorList>
            <person name="Poppleton D.I."/>
            <person name="Gribaldo S."/>
        </authorList>
    </citation>
    <scope>NUCLEOTIDE SEQUENCE [LARGE SCALE GENOMIC DNA]</scope>
    <source>
        <strain evidence="6 7">CTT3</strain>
    </source>
</reference>
<dbReference type="OrthoDB" id="9802248at2"/>
<dbReference type="Pfam" id="PF00753">
    <property type="entry name" value="Lactamase_B"/>
    <property type="match status" value="1"/>
</dbReference>
<gene>
    <name evidence="6" type="ORF">BET03_02125</name>
</gene>
<comment type="cofactor">
    <cofactor evidence="1">
        <name>Zn(2+)</name>
        <dbReference type="ChEBI" id="CHEBI:29105"/>
    </cofactor>
</comment>
<dbReference type="PANTHER" id="PTHR46233">
    <property type="entry name" value="HYDROXYACYLGLUTATHIONE HYDROLASE GLOC"/>
    <property type="match status" value="1"/>
</dbReference>
<keyword evidence="7" id="KW-1185">Reference proteome</keyword>
<keyword evidence="3 6" id="KW-0378">Hydrolase</keyword>
<evidence type="ECO:0000313" key="7">
    <source>
        <dbReference type="Proteomes" id="UP000284177"/>
    </source>
</evidence>
<dbReference type="Proteomes" id="UP000284177">
    <property type="component" value="Unassembled WGS sequence"/>
</dbReference>
<dbReference type="CDD" id="cd06262">
    <property type="entry name" value="metallo-hydrolase-like_MBL-fold"/>
    <property type="match status" value="1"/>
</dbReference>
<dbReference type="Gene3D" id="3.60.15.10">
    <property type="entry name" value="Ribonuclease Z/Hydroxyacylglutathione hydrolase-like"/>
    <property type="match status" value="1"/>
</dbReference>
<evidence type="ECO:0000256" key="3">
    <source>
        <dbReference type="ARBA" id="ARBA00022801"/>
    </source>
</evidence>
<feature type="domain" description="Metallo-beta-lactamase" evidence="5">
    <location>
        <begin position="12"/>
        <end position="189"/>
    </location>
</feature>
<organism evidence="6 7">
    <name type="scientific">Thermohalobacter berrensis</name>
    <dbReference type="NCBI Taxonomy" id="99594"/>
    <lineage>
        <taxon>Bacteria</taxon>
        <taxon>Bacillati</taxon>
        <taxon>Bacillota</taxon>
        <taxon>Tissierellia</taxon>
        <taxon>Tissierellales</taxon>
        <taxon>Thermohalobacteraceae</taxon>
        <taxon>Thermohalobacter</taxon>
    </lineage>
</organism>
<keyword evidence="2" id="KW-0479">Metal-binding</keyword>
<evidence type="ECO:0000256" key="2">
    <source>
        <dbReference type="ARBA" id="ARBA00022723"/>
    </source>
</evidence>
<dbReference type="InterPro" id="IPR001279">
    <property type="entry name" value="Metallo-B-lactamas"/>
</dbReference>
<dbReference type="EMBL" id="MCIB01000001">
    <property type="protein sequence ID" value="RKD34646.1"/>
    <property type="molecule type" value="Genomic_DNA"/>
</dbReference>
<proteinExistence type="predicted"/>
<evidence type="ECO:0000259" key="5">
    <source>
        <dbReference type="SMART" id="SM00849"/>
    </source>
</evidence>
<dbReference type="InterPro" id="IPR036866">
    <property type="entry name" value="RibonucZ/Hydroxyglut_hydro"/>
</dbReference>
<dbReference type="GO" id="GO:0016787">
    <property type="term" value="F:hydrolase activity"/>
    <property type="evidence" value="ECO:0007669"/>
    <property type="project" value="UniProtKB-KW"/>
</dbReference>
<evidence type="ECO:0000256" key="4">
    <source>
        <dbReference type="ARBA" id="ARBA00022833"/>
    </source>
</evidence>
<evidence type="ECO:0000313" key="6">
    <source>
        <dbReference type="EMBL" id="RKD34646.1"/>
    </source>
</evidence>
<protein>
    <submittedName>
        <fullName evidence="6">MBL fold metallo-hydrolase</fullName>
    </submittedName>
</protein>
<dbReference type="InterPro" id="IPR051453">
    <property type="entry name" value="MBL_Glyoxalase_II"/>
</dbReference>
<dbReference type="SUPFAM" id="SSF56281">
    <property type="entry name" value="Metallo-hydrolase/oxidoreductase"/>
    <property type="match status" value="1"/>
</dbReference>
<dbReference type="AlphaFoldDB" id="A0A419TAZ0"/>
<dbReference type="RefSeq" id="WP_120166754.1">
    <property type="nucleotide sequence ID" value="NZ_MCIB01000001.1"/>
</dbReference>
<sequence>MILQRVPAGIYGANCYILGDEVTKEAIIVDPGGDVDDIILKIKELDLNVKYIVLTHGHGDHIGGLIELKDKMDATILIHENDEELLIDAEKNLSSHMSMDNIEIKPDKVLKEGDKLKFGKYEAIIIHTPGHTKGSICIKVDNNILTGDTLFAGSIGRTDLYGGSFDKIIKSIKEKILIYDDDVKLFPGHGPVTTIGIEKNTNTFIQ</sequence>
<keyword evidence="4" id="KW-0862">Zinc</keyword>
<dbReference type="PANTHER" id="PTHR46233:SF3">
    <property type="entry name" value="HYDROXYACYLGLUTATHIONE HYDROLASE GLOC"/>
    <property type="match status" value="1"/>
</dbReference>
<dbReference type="SMART" id="SM00849">
    <property type="entry name" value="Lactamase_B"/>
    <property type="match status" value="1"/>
</dbReference>
<accession>A0A419TAZ0</accession>